<organism evidence="1 2">
    <name type="scientific">Armillaria luteobubalina</name>
    <dbReference type="NCBI Taxonomy" id="153913"/>
    <lineage>
        <taxon>Eukaryota</taxon>
        <taxon>Fungi</taxon>
        <taxon>Dikarya</taxon>
        <taxon>Basidiomycota</taxon>
        <taxon>Agaricomycotina</taxon>
        <taxon>Agaricomycetes</taxon>
        <taxon>Agaricomycetidae</taxon>
        <taxon>Agaricales</taxon>
        <taxon>Marasmiineae</taxon>
        <taxon>Physalacriaceae</taxon>
        <taxon>Armillaria</taxon>
    </lineage>
</organism>
<dbReference type="AlphaFoldDB" id="A0AA39Q2U7"/>
<keyword evidence="2" id="KW-1185">Reference proteome</keyword>
<dbReference type="EMBL" id="JAUEPU010000019">
    <property type="protein sequence ID" value="KAK0495100.1"/>
    <property type="molecule type" value="Genomic_DNA"/>
</dbReference>
<accession>A0AA39Q2U7</accession>
<evidence type="ECO:0000313" key="2">
    <source>
        <dbReference type="Proteomes" id="UP001175228"/>
    </source>
</evidence>
<comment type="caution">
    <text evidence="1">The sequence shown here is derived from an EMBL/GenBank/DDBJ whole genome shotgun (WGS) entry which is preliminary data.</text>
</comment>
<dbReference type="Proteomes" id="UP001175228">
    <property type="component" value="Unassembled WGS sequence"/>
</dbReference>
<protein>
    <submittedName>
        <fullName evidence="1">Uncharacterized protein</fullName>
    </submittedName>
</protein>
<gene>
    <name evidence="1" type="ORF">EDD18DRAFT_1355108</name>
</gene>
<sequence>MACHFSNGHPMCIRLFVKICLPIIGRGHKTKTVLHSWKAVEKHIHASRATERDYLQNLMPEQIAEVESQKIQLAPLLDSPEDNDTSNWQDIAGLNGILCGDEVLEISHKGGEYEMARDLCERLTTKWQKQQGHKRDFKKCRNWTQQQINAFQTLLEPMTSAYMDWATICDSNKAPMIAEGPASAEGTTILNVFRQYSMQETKPSVDDWVHNGAIPYAPKWPGLIITIHTMEIFHATTI</sequence>
<reference evidence="1" key="1">
    <citation type="submission" date="2023-06" db="EMBL/GenBank/DDBJ databases">
        <authorList>
            <consortium name="Lawrence Berkeley National Laboratory"/>
            <person name="Ahrendt S."/>
            <person name="Sahu N."/>
            <person name="Indic B."/>
            <person name="Wong-Bajracharya J."/>
            <person name="Merenyi Z."/>
            <person name="Ke H.-M."/>
            <person name="Monk M."/>
            <person name="Kocsube S."/>
            <person name="Drula E."/>
            <person name="Lipzen A."/>
            <person name="Balint B."/>
            <person name="Henrissat B."/>
            <person name="Andreopoulos B."/>
            <person name="Martin F.M."/>
            <person name="Harder C.B."/>
            <person name="Rigling D."/>
            <person name="Ford K.L."/>
            <person name="Foster G.D."/>
            <person name="Pangilinan J."/>
            <person name="Papanicolaou A."/>
            <person name="Barry K."/>
            <person name="LaButti K."/>
            <person name="Viragh M."/>
            <person name="Koriabine M."/>
            <person name="Yan M."/>
            <person name="Riley R."/>
            <person name="Champramary S."/>
            <person name="Plett K.L."/>
            <person name="Tsai I.J."/>
            <person name="Slot J."/>
            <person name="Sipos G."/>
            <person name="Plett J."/>
            <person name="Nagy L.G."/>
            <person name="Grigoriev I.V."/>
        </authorList>
    </citation>
    <scope>NUCLEOTIDE SEQUENCE</scope>
    <source>
        <strain evidence="1">HWK02</strain>
    </source>
</reference>
<name>A0AA39Q2U7_9AGAR</name>
<evidence type="ECO:0000313" key="1">
    <source>
        <dbReference type="EMBL" id="KAK0495100.1"/>
    </source>
</evidence>
<proteinExistence type="predicted"/>